<protein>
    <submittedName>
        <fullName evidence="9">Putative rrm domain protein</fullName>
    </submittedName>
</protein>
<comment type="caution">
    <text evidence="9">The sequence shown here is derived from an EMBL/GenBank/DDBJ whole genome shotgun (WGS) entry which is preliminary data.</text>
</comment>
<feature type="region of interest" description="Disordered" evidence="6">
    <location>
        <begin position="572"/>
        <end position="598"/>
    </location>
</feature>
<feature type="compositionally biased region" description="Basic residues" evidence="6">
    <location>
        <begin position="582"/>
        <end position="598"/>
    </location>
</feature>
<dbReference type="InterPro" id="IPR002483">
    <property type="entry name" value="PWI_dom"/>
</dbReference>
<gene>
    <name evidence="9" type="ORF">EV44_g2789</name>
</gene>
<keyword evidence="10" id="KW-1185">Reference proteome</keyword>
<dbReference type="InterPro" id="IPR000504">
    <property type="entry name" value="RRM_dom"/>
</dbReference>
<evidence type="ECO:0000259" key="7">
    <source>
        <dbReference type="PROSITE" id="PS50102"/>
    </source>
</evidence>
<dbReference type="OMA" id="ITYDSHA"/>
<feature type="zinc finger region" description="C3H1-type" evidence="4">
    <location>
        <begin position="242"/>
        <end position="270"/>
    </location>
</feature>
<evidence type="ECO:0000313" key="9">
    <source>
        <dbReference type="EMBL" id="KHJ35528.1"/>
    </source>
</evidence>
<dbReference type="Proteomes" id="UP000030854">
    <property type="component" value="Unassembled WGS sequence"/>
</dbReference>
<accession>A0A0B1PBA0</accession>
<dbReference type="InterPro" id="IPR035979">
    <property type="entry name" value="RBD_domain_sf"/>
</dbReference>
<keyword evidence="4" id="KW-0479">Metal-binding</keyword>
<evidence type="ECO:0000256" key="3">
    <source>
        <dbReference type="PROSITE-ProRule" id="PRU00176"/>
    </source>
</evidence>
<dbReference type="SUPFAM" id="SSF54928">
    <property type="entry name" value="RNA-binding domain, RBD"/>
    <property type="match status" value="1"/>
</dbReference>
<keyword evidence="5" id="KW-0175">Coiled coil</keyword>
<dbReference type="PROSITE" id="PS50102">
    <property type="entry name" value="RRM"/>
    <property type="match status" value="1"/>
</dbReference>
<evidence type="ECO:0000259" key="8">
    <source>
        <dbReference type="PROSITE" id="PS50103"/>
    </source>
</evidence>
<dbReference type="SMART" id="SM00360">
    <property type="entry name" value="RRM"/>
    <property type="match status" value="1"/>
</dbReference>
<dbReference type="STRING" id="52586.A0A0B1PBA0"/>
<dbReference type="HOGENOM" id="CLU_017928_1_0_1"/>
<dbReference type="InterPro" id="IPR012677">
    <property type="entry name" value="Nucleotide-bd_a/b_plait_sf"/>
</dbReference>
<feature type="domain" description="RRM" evidence="7">
    <location>
        <begin position="359"/>
        <end position="431"/>
    </location>
</feature>
<feature type="compositionally biased region" description="Low complexity" evidence="6">
    <location>
        <begin position="748"/>
        <end position="758"/>
    </location>
</feature>
<evidence type="ECO:0000256" key="2">
    <source>
        <dbReference type="ARBA" id="ARBA00043866"/>
    </source>
</evidence>
<dbReference type="AlphaFoldDB" id="A0A0B1PBA0"/>
<organism evidence="9 10">
    <name type="scientific">Uncinula necator</name>
    <name type="common">Grape powdery mildew</name>
    <dbReference type="NCBI Taxonomy" id="52586"/>
    <lineage>
        <taxon>Eukaryota</taxon>
        <taxon>Fungi</taxon>
        <taxon>Dikarya</taxon>
        <taxon>Ascomycota</taxon>
        <taxon>Pezizomycotina</taxon>
        <taxon>Leotiomycetes</taxon>
        <taxon>Erysiphales</taxon>
        <taxon>Erysiphaceae</taxon>
        <taxon>Erysiphe</taxon>
    </lineage>
</organism>
<evidence type="ECO:0000256" key="6">
    <source>
        <dbReference type="SAM" id="MobiDB-lite"/>
    </source>
</evidence>
<dbReference type="PANTHER" id="PTHR14398:SF0">
    <property type="entry name" value="ZINC FINGER PROTEIN SWM"/>
    <property type="match status" value="1"/>
</dbReference>
<dbReference type="PROSITE" id="PS50103">
    <property type="entry name" value="ZF_C3H1"/>
    <property type="match status" value="1"/>
</dbReference>
<dbReference type="GO" id="GO:0008270">
    <property type="term" value="F:zinc ion binding"/>
    <property type="evidence" value="ECO:0007669"/>
    <property type="project" value="UniProtKB-KW"/>
</dbReference>
<evidence type="ECO:0000256" key="4">
    <source>
        <dbReference type="PROSITE-ProRule" id="PRU00723"/>
    </source>
</evidence>
<feature type="coiled-coil region" evidence="5">
    <location>
        <begin position="471"/>
        <end position="569"/>
    </location>
</feature>
<comment type="function">
    <text evidence="2">May be involved in the turnover of nuclear polyadenylated (pA+) RNA.</text>
</comment>
<proteinExistence type="predicted"/>
<sequence length="791" mass="88422">MLFIEEDAPLLKKWIVKRLENTSDADADVLADYVLALLRHDGDDETVRALCESEIPDFLKEDSVLFVRDVFDAINYKKYLPSAKNSRKISAPFDPPTGPSALQVRNHVSNYLNGNSNSNKKRSYNDRIDSQVYERGYVGGNHHESNKFQRRAGPQLGTDLAEANKGGEYNQNLQPYMGLPNILSQYSGIQESMPNSSPKVPTFDPIDPVTAMIAMQALTFPIPGTNPFGQIGFTAHNDPNMSLNKQRCRDYDVKGFCARGITCKFEHGENPLWNPSQSQILSEEYDPSNSIMTSVDLNGAGKSSKSEGVSDNTQIVVDSEGRRKSKARRGELRQTGNSNRRGGRSEFSSDRPNFDKTKTTIVVENIPEENFNEDNVRSFFTQFGTIVEISLYQYKRLAILKYDSWNSANLAYKSPKVIFDNRFVKVYWFDEHDPQLKNKDDSISGTINQKITGAPIPARETSEPKIDLEEFARKQQEAQELHIEKQKKRKEMEAAKKELEIRQEELLKCQAEEKRKLMERIAAKERNRETTLGLEADSLGSTDKSSSQTEALKAQLAALEAEAQLLGIDTSLSETNGWSPRGRGRGRGRGRIYSGHRGRGGYRGRGAAPFVLAGSLPDPRSFNLDNRPKKIGLTGVDFSDPEKDENLKQYLLVSNKYHQLFVVISLDPFCTKKLKGIGEYEDIEVTPSRTIITFKDRRTAESFMFGSIGGEIPSVGKVEMSWISTLNPSHALSRQADTIKSGPERGGDAAASATGTSQGTDMVLSFKAGNQQNTNANMDYDVAYENEWGPE</sequence>
<dbReference type="GO" id="GO:0003723">
    <property type="term" value="F:RNA binding"/>
    <property type="evidence" value="ECO:0007669"/>
    <property type="project" value="UniProtKB-UniRule"/>
</dbReference>
<evidence type="ECO:0000256" key="1">
    <source>
        <dbReference type="ARBA" id="ARBA00022884"/>
    </source>
</evidence>
<dbReference type="EMBL" id="JNVN01000366">
    <property type="protein sequence ID" value="KHJ35528.1"/>
    <property type="molecule type" value="Genomic_DNA"/>
</dbReference>
<dbReference type="InterPro" id="IPR045137">
    <property type="entry name" value="RBM26/27"/>
</dbReference>
<feature type="domain" description="C3H1-type" evidence="8">
    <location>
        <begin position="242"/>
        <end position="270"/>
    </location>
</feature>
<keyword evidence="1 3" id="KW-0694">RNA-binding</keyword>
<feature type="region of interest" description="Disordered" evidence="6">
    <location>
        <begin position="738"/>
        <end position="758"/>
    </location>
</feature>
<keyword evidence="4" id="KW-0862">Zinc</keyword>
<feature type="compositionally biased region" description="Polar residues" evidence="6">
    <location>
        <begin position="292"/>
        <end position="316"/>
    </location>
</feature>
<evidence type="ECO:0000313" key="10">
    <source>
        <dbReference type="Proteomes" id="UP000030854"/>
    </source>
</evidence>
<dbReference type="Gene3D" id="1.20.1390.10">
    <property type="entry name" value="PWI domain"/>
    <property type="match status" value="1"/>
</dbReference>
<evidence type="ECO:0000256" key="5">
    <source>
        <dbReference type="SAM" id="Coils"/>
    </source>
</evidence>
<feature type="compositionally biased region" description="Basic and acidic residues" evidence="6">
    <location>
        <begin position="343"/>
        <end position="354"/>
    </location>
</feature>
<dbReference type="FunFam" id="1.20.1390.10:FF:000007">
    <property type="entry name" value="CCCH zinc finger and RRM domain protein"/>
    <property type="match status" value="1"/>
</dbReference>
<dbReference type="Pfam" id="PF01480">
    <property type="entry name" value="PWI"/>
    <property type="match status" value="1"/>
</dbReference>
<dbReference type="FunFam" id="3.30.70.330:FF:000647">
    <property type="entry name" value="CCCH zinc finger and RRM domain protein"/>
    <property type="match status" value="1"/>
</dbReference>
<feature type="region of interest" description="Disordered" evidence="6">
    <location>
        <begin position="292"/>
        <end position="354"/>
    </location>
</feature>
<dbReference type="CDD" id="cd12257">
    <property type="entry name" value="RRM1_RBM26_like"/>
    <property type="match status" value="1"/>
</dbReference>
<keyword evidence="4" id="KW-0863">Zinc-finger</keyword>
<dbReference type="Gene3D" id="3.30.70.330">
    <property type="match status" value="1"/>
</dbReference>
<name>A0A0B1PBA0_UNCNE</name>
<dbReference type="GO" id="GO:0005634">
    <property type="term" value="C:nucleus"/>
    <property type="evidence" value="ECO:0007669"/>
    <property type="project" value="TreeGrafter"/>
</dbReference>
<reference evidence="9 10" key="1">
    <citation type="journal article" date="2014" name="BMC Genomics">
        <title>Adaptive genomic structural variation in the grape powdery mildew pathogen, Erysiphe necator.</title>
        <authorList>
            <person name="Jones L."/>
            <person name="Riaz S."/>
            <person name="Morales-Cruz A."/>
            <person name="Amrine K.C."/>
            <person name="McGuire B."/>
            <person name="Gubler W.D."/>
            <person name="Walker M.A."/>
            <person name="Cantu D."/>
        </authorList>
    </citation>
    <scope>NUCLEOTIDE SEQUENCE [LARGE SCALE GENOMIC DNA]</scope>
    <source>
        <strain evidence="10">c</strain>
    </source>
</reference>
<dbReference type="PANTHER" id="PTHR14398">
    <property type="entry name" value="RNA RECOGNITION RRM/RNP DOMAIN"/>
    <property type="match status" value="1"/>
</dbReference>
<dbReference type="SMART" id="SM00356">
    <property type="entry name" value="ZnF_C3H1"/>
    <property type="match status" value="1"/>
</dbReference>
<dbReference type="InterPro" id="IPR000571">
    <property type="entry name" value="Znf_CCCH"/>
</dbReference>